<evidence type="ECO:0000256" key="2">
    <source>
        <dbReference type="SAM" id="Phobius"/>
    </source>
</evidence>
<reference evidence="3 4" key="1">
    <citation type="submission" date="2018-03" db="EMBL/GenBank/DDBJ databases">
        <title>Genomic Encyclopedia of Type Strains, Phase III (KMG-III): the genomes of soil and plant-associated and newly described type strains.</title>
        <authorList>
            <person name="Whitman W."/>
        </authorList>
    </citation>
    <scope>NUCLEOTIDE SEQUENCE [LARGE SCALE GENOMIC DNA]</scope>
    <source>
        <strain evidence="3 4">CGMCC 4.7125</strain>
    </source>
</reference>
<keyword evidence="2" id="KW-1133">Transmembrane helix</keyword>
<sequence length="282" mass="28745">MNPDDELDAELRRLFADERLDVPPRPGAAETVVAGARRVRRSRTALVSGAGALTVAAVVAGGVLLTGVARDPGPGQEHIVAAPAGSTTATTTLDAPSTESPEQPTIRSRPEPEQPASPDRSVDTATTSSSAERTSSTEPSTANAEIMALPVLGPDGYQALTLNMSYDEAAATGMLAGANGQAAARPAEGSCTDYRLAEGGEAIESVTISDARGIVRFTAARVRTTQGVGVGSPVSELRSAYPDLVTEPGGYSAPAGAGARYFFGVTDGVVTMLRLSVTDSGC</sequence>
<name>A0A2T0LVK7_9PSEU</name>
<organism evidence="3 4">
    <name type="scientific">Prauserella shujinwangii</name>
    <dbReference type="NCBI Taxonomy" id="1453103"/>
    <lineage>
        <taxon>Bacteria</taxon>
        <taxon>Bacillati</taxon>
        <taxon>Actinomycetota</taxon>
        <taxon>Actinomycetes</taxon>
        <taxon>Pseudonocardiales</taxon>
        <taxon>Pseudonocardiaceae</taxon>
        <taxon>Prauserella</taxon>
    </lineage>
</organism>
<evidence type="ECO:0000256" key="1">
    <source>
        <dbReference type="SAM" id="MobiDB-lite"/>
    </source>
</evidence>
<feature type="transmembrane region" description="Helical" evidence="2">
    <location>
        <begin position="45"/>
        <end position="69"/>
    </location>
</feature>
<feature type="compositionally biased region" description="Low complexity" evidence="1">
    <location>
        <begin position="81"/>
        <end position="98"/>
    </location>
</feature>
<evidence type="ECO:0000313" key="3">
    <source>
        <dbReference type="EMBL" id="PRX47865.1"/>
    </source>
</evidence>
<gene>
    <name evidence="3" type="ORF">B0I33_105449</name>
</gene>
<keyword evidence="2" id="KW-0472">Membrane</keyword>
<evidence type="ECO:0000313" key="4">
    <source>
        <dbReference type="Proteomes" id="UP000238362"/>
    </source>
</evidence>
<keyword evidence="4" id="KW-1185">Reference proteome</keyword>
<feature type="compositionally biased region" description="Low complexity" evidence="1">
    <location>
        <begin position="124"/>
        <end position="142"/>
    </location>
</feature>
<dbReference type="AlphaFoldDB" id="A0A2T0LVK7"/>
<dbReference type="RefSeq" id="WP_106179333.1">
    <property type="nucleotide sequence ID" value="NZ_PVNH01000005.1"/>
</dbReference>
<comment type="caution">
    <text evidence="3">The sequence shown here is derived from an EMBL/GenBank/DDBJ whole genome shotgun (WGS) entry which is preliminary data.</text>
</comment>
<dbReference type="OrthoDB" id="3695075at2"/>
<dbReference type="EMBL" id="PVNH01000005">
    <property type="protein sequence ID" value="PRX47865.1"/>
    <property type="molecule type" value="Genomic_DNA"/>
</dbReference>
<proteinExistence type="predicted"/>
<accession>A0A2T0LVK7</accession>
<dbReference type="Proteomes" id="UP000238362">
    <property type="component" value="Unassembled WGS sequence"/>
</dbReference>
<protein>
    <submittedName>
        <fullName evidence="3">Uncharacterized protein</fullName>
    </submittedName>
</protein>
<feature type="region of interest" description="Disordered" evidence="1">
    <location>
        <begin position="75"/>
        <end position="145"/>
    </location>
</feature>
<keyword evidence="2" id="KW-0812">Transmembrane</keyword>